<evidence type="ECO:0000256" key="10">
    <source>
        <dbReference type="ARBA" id="ARBA00032370"/>
    </source>
</evidence>
<dbReference type="GO" id="GO:0005886">
    <property type="term" value="C:plasma membrane"/>
    <property type="evidence" value="ECO:0007669"/>
    <property type="project" value="TreeGrafter"/>
</dbReference>
<evidence type="ECO:0000256" key="3">
    <source>
        <dbReference type="ARBA" id="ARBA00022676"/>
    </source>
</evidence>
<comment type="function">
    <text evidence="17">Peptidoglycan polymerase that is essential for cell division.</text>
</comment>
<comment type="caution">
    <text evidence="20">The sequence shown here is derived from an EMBL/GenBank/DDBJ whole genome shotgun (WGS) entry which is preliminary data.</text>
</comment>
<dbReference type="PROSITE" id="PS00428">
    <property type="entry name" value="FTSW_RODA_SPOVE"/>
    <property type="match status" value="1"/>
</dbReference>
<name>A0A6I5N315_9BIFI</name>
<keyword evidence="4" id="KW-0808">Transferase</keyword>
<feature type="transmembrane region" description="Helical" evidence="19">
    <location>
        <begin position="327"/>
        <end position="347"/>
    </location>
</feature>
<evidence type="ECO:0000256" key="19">
    <source>
        <dbReference type="SAM" id="Phobius"/>
    </source>
</evidence>
<evidence type="ECO:0000256" key="17">
    <source>
        <dbReference type="ARBA" id="ARBA00049966"/>
    </source>
</evidence>
<keyword evidence="6" id="KW-0133">Cell shape</keyword>
<reference evidence="20 21" key="1">
    <citation type="submission" date="2019-09" db="EMBL/GenBank/DDBJ databases">
        <title>Phylogenetic characterization of a novel taxon of the genus Bifidobacterium: Bifidobacterium choloepi sp. nov.</title>
        <authorList>
            <person name="Modesto M."/>
            <person name="Satti M."/>
        </authorList>
    </citation>
    <scope>NUCLEOTIDE SEQUENCE [LARGE SCALE GENOMIC DNA]</scope>
    <source>
        <strain evidence="20 21">BRDM6</strain>
    </source>
</reference>
<dbReference type="PANTHER" id="PTHR30474:SF2">
    <property type="entry name" value="PEPTIDOGLYCAN GLYCOSYLTRANSFERASE FTSW-RELATED"/>
    <property type="match status" value="1"/>
</dbReference>
<proteinExistence type="inferred from homology"/>
<keyword evidence="8 19" id="KW-1133">Transmembrane helix</keyword>
<evidence type="ECO:0000256" key="6">
    <source>
        <dbReference type="ARBA" id="ARBA00022960"/>
    </source>
</evidence>
<dbReference type="InterPro" id="IPR001182">
    <property type="entry name" value="FtsW/RodA"/>
</dbReference>
<evidence type="ECO:0000313" key="20">
    <source>
        <dbReference type="EMBL" id="NEG70049.1"/>
    </source>
</evidence>
<protein>
    <recommendedName>
        <fullName evidence="13">Probable peptidoglycan glycosyltransferase FtsW</fullName>
        <ecNumber evidence="15">2.4.99.28</ecNumber>
    </recommendedName>
    <alternativeName>
        <fullName evidence="14">Cell division protein FtsW</fullName>
    </alternativeName>
    <alternativeName>
        <fullName evidence="11">Cell wall polymerase</fullName>
    </alternativeName>
    <alternativeName>
        <fullName evidence="10">Peptidoglycan polymerase</fullName>
    </alternativeName>
</protein>
<evidence type="ECO:0000256" key="12">
    <source>
        <dbReference type="ARBA" id="ARBA00038053"/>
    </source>
</evidence>
<evidence type="ECO:0000256" key="11">
    <source>
        <dbReference type="ARBA" id="ARBA00033270"/>
    </source>
</evidence>
<evidence type="ECO:0000256" key="15">
    <source>
        <dbReference type="ARBA" id="ARBA00044770"/>
    </source>
</evidence>
<evidence type="ECO:0000256" key="16">
    <source>
        <dbReference type="ARBA" id="ARBA00049902"/>
    </source>
</evidence>
<evidence type="ECO:0000256" key="7">
    <source>
        <dbReference type="ARBA" id="ARBA00022984"/>
    </source>
</evidence>
<dbReference type="GO" id="GO:0008360">
    <property type="term" value="P:regulation of cell shape"/>
    <property type="evidence" value="ECO:0007669"/>
    <property type="project" value="UniProtKB-KW"/>
</dbReference>
<feature type="transmembrane region" description="Helical" evidence="19">
    <location>
        <begin position="359"/>
        <end position="385"/>
    </location>
</feature>
<dbReference type="GO" id="GO:0032153">
    <property type="term" value="C:cell division site"/>
    <property type="evidence" value="ECO:0007669"/>
    <property type="project" value="TreeGrafter"/>
</dbReference>
<comment type="subcellular location">
    <subcellularLocation>
        <location evidence="1">Membrane</location>
        <topology evidence="1">Multi-pass membrane protein</topology>
    </subcellularLocation>
</comment>
<evidence type="ECO:0000256" key="4">
    <source>
        <dbReference type="ARBA" id="ARBA00022679"/>
    </source>
</evidence>
<feature type="compositionally biased region" description="Low complexity" evidence="18">
    <location>
        <begin position="23"/>
        <end position="38"/>
    </location>
</feature>
<dbReference type="EC" id="2.4.99.28" evidence="15"/>
<keyword evidence="9 19" id="KW-0472">Membrane</keyword>
<dbReference type="EMBL" id="VYSG01000002">
    <property type="protein sequence ID" value="NEG70049.1"/>
    <property type="molecule type" value="Genomic_DNA"/>
</dbReference>
<dbReference type="Pfam" id="PF01098">
    <property type="entry name" value="FTSW_RODA_SPOVE"/>
    <property type="match status" value="1"/>
</dbReference>
<feature type="transmembrane region" description="Helical" evidence="19">
    <location>
        <begin position="87"/>
        <end position="110"/>
    </location>
</feature>
<keyword evidence="21" id="KW-1185">Reference proteome</keyword>
<evidence type="ECO:0000313" key="21">
    <source>
        <dbReference type="Proteomes" id="UP000469292"/>
    </source>
</evidence>
<keyword evidence="20" id="KW-0131">Cell cycle</keyword>
<comment type="similarity">
    <text evidence="12">Belongs to the SEDS family. FtsW subfamily.</text>
</comment>
<keyword evidence="20" id="KW-0132">Cell division</keyword>
<evidence type="ECO:0000256" key="1">
    <source>
        <dbReference type="ARBA" id="ARBA00004141"/>
    </source>
</evidence>
<keyword evidence="7" id="KW-0573">Peptidoglycan synthesis</keyword>
<gene>
    <name evidence="20" type="ORF">F6S87_05475</name>
</gene>
<dbReference type="GO" id="GO:0008955">
    <property type="term" value="F:peptidoglycan glycosyltransferase activity"/>
    <property type="evidence" value="ECO:0007669"/>
    <property type="project" value="UniProtKB-EC"/>
</dbReference>
<accession>A0A6I5N315</accession>
<feature type="transmembrane region" description="Helical" evidence="19">
    <location>
        <begin position="156"/>
        <end position="179"/>
    </location>
</feature>
<evidence type="ECO:0000256" key="2">
    <source>
        <dbReference type="ARBA" id="ARBA00004752"/>
    </source>
</evidence>
<comment type="pathway">
    <text evidence="2">Cell wall biogenesis; peptidoglycan biosynthesis.</text>
</comment>
<evidence type="ECO:0000256" key="13">
    <source>
        <dbReference type="ARBA" id="ARBA00041185"/>
    </source>
</evidence>
<feature type="transmembrane region" description="Helical" evidence="19">
    <location>
        <begin position="391"/>
        <end position="413"/>
    </location>
</feature>
<keyword evidence="3" id="KW-0328">Glycosyltransferase</keyword>
<organism evidence="20 21">
    <name type="scientific">Bifidobacterium choloepi</name>
    <dbReference type="NCBI Taxonomy" id="2614131"/>
    <lineage>
        <taxon>Bacteria</taxon>
        <taxon>Bacillati</taxon>
        <taxon>Actinomycetota</taxon>
        <taxon>Actinomycetes</taxon>
        <taxon>Bifidobacteriales</taxon>
        <taxon>Bifidobacteriaceae</taxon>
        <taxon>Bifidobacterium</taxon>
    </lineage>
</organism>
<dbReference type="GO" id="GO:0009252">
    <property type="term" value="P:peptidoglycan biosynthetic process"/>
    <property type="evidence" value="ECO:0007669"/>
    <property type="project" value="UniProtKB-KW"/>
</dbReference>
<feature type="transmembrane region" description="Helical" evidence="19">
    <location>
        <begin position="237"/>
        <end position="255"/>
    </location>
</feature>
<feature type="transmembrane region" description="Helical" evidence="19">
    <location>
        <begin position="191"/>
        <end position="208"/>
    </location>
</feature>
<feature type="transmembrane region" description="Helical" evidence="19">
    <location>
        <begin position="53"/>
        <end position="75"/>
    </location>
</feature>
<dbReference type="InterPro" id="IPR018365">
    <property type="entry name" value="Cell_cycle_FtsW-rel_CS"/>
</dbReference>
<feature type="transmembrane region" description="Helical" evidence="19">
    <location>
        <begin position="214"/>
        <end position="230"/>
    </location>
</feature>
<feature type="region of interest" description="Disordered" evidence="18">
    <location>
        <begin position="1"/>
        <end position="38"/>
    </location>
</feature>
<dbReference type="PANTHER" id="PTHR30474">
    <property type="entry name" value="CELL CYCLE PROTEIN"/>
    <property type="match status" value="1"/>
</dbReference>
<feature type="transmembrane region" description="Helical" evidence="19">
    <location>
        <begin position="117"/>
        <end position="136"/>
    </location>
</feature>
<evidence type="ECO:0000256" key="9">
    <source>
        <dbReference type="ARBA" id="ARBA00023136"/>
    </source>
</evidence>
<keyword evidence="5 19" id="KW-0812">Transmembrane</keyword>
<evidence type="ECO:0000256" key="18">
    <source>
        <dbReference type="SAM" id="MobiDB-lite"/>
    </source>
</evidence>
<evidence type="ECO:0000256" key="8">
    <source>
        <dbReference type="ARBA" id="ARBA00022989"/>
    </source>
</evidence>
<evidence type="ECO:0000256" key="5">
    <source>
        <dbReference type="ARBA" id="ARBA00022692"/>
    </source>
</evidence>
<evidence type="ECO:0000256" key="14">
    <source>
        <dbReference type="ARBA" id="ARBA00041418"/>
    </source>
</evidence>
<sequence>MPRRTVSGTGAGDQAGTGKPRTSRTTPAQASASPSSPSPVAEYGGWRMLLNPLWCYHGFRVSVLVLTVFGVVMVFSSSAASNVASGLSPWATGLNQSIFCVIGLVVALIAMHVPYRVYDRFSVPIMLIAIFMQFLTRTPLGVEVNGNRSWISIAGITIQPAEILKLAVCMWLPGAMLHAAKVYAERTERKWLAYAMPLGIYAAALLGVLVGKDLGTALIIIGIGVVGFLVGGFPLKWMLAAGGVLALGVLVLVLVSPNRLSRITAAYQTCSAEDIQGVCYQATHAKYAIASGGLLGVGIGNSREKWSYLPEAHNDFIYAIIGEETGFVGAFAVLLLFVIVGWCMLVIATKMHNRYVSMVLILLTTWICGQAFINIGVVVGLLPVMGVPMPFVSAGGSSLVMCLLGAGVADSMMRAQPEVRAERNKL</sequence>
<comment type="catalytic activity">
    <reaction evidence="16">
        <text>[GlcNAc-(1-&gt;4)-Mur2Ac(oyl-L-Ala-gamma-D-Glu-L-Lys-D-Ala-D-Ala)](n)-di-trans,octa-cis-undecaprenyl diphosphate + beta-D-GlcNAc-(1-&gt;4)-Mur2Ac(oyl-L-Ala-gamma-D-Glu-L-Lys-D-Ala-D-Ala)-di-trans,octa-cis-undecaprenyl diphosphate = [GlcNAc-(1-&gt;4)-Mur2Ac(oyl-L-Ala-gamma-D-Glu-L-Lys-D-Ala-D-Ala)](n+1)-di-trans,octa-cis-undecaprenyl diphosphate + di-trans,octa-cis-undecaprenyl diphosphate + H(+)</text>
        <dbReference type="Rhea" id="RHEA:23708"/>
        <dbReference type="Rhea" id="RHEA-COMP:9602"/>
        <dbReference type="Rhea" id="RHEA-COMP:9603"/>
        <dbReference type="ChEBI" id="CHEBI:15378"/>
        <dbReference type="ChEBI" id="CHEBI:58405"/>
        <dbReference type="ChEBI" id="CHEBI:60033"/>
        <dbReference type="ChEBI" id="CHEBI:78435"/>
        <dbReference type="EC" id="2.4.99.28"/>
    </reaction>
</comment>
<dbReference type="Proteomes" id="UP000469292">
    <property type="component" value="Unassembled WGS sequence"/>
</dbReference>
<dbReference type="RefSeq" id="WP_163227653.1">
    <property type="nucleotide sequence ID" value="NZ_VYSG01000002.1"/>
</dbReference>
<dbReference type="GO" id="GO:0015648">
    <property type="term" value="F:lipid-linked peptidoglycan transporter activity"/>
    <property type="evidence" value="ECO:0007669"/>
    <property type="project" value="TreeGrafter"/>
</dbReference>
<dbReference type="AlphaFoldDB" id="A0A6I5N315"/>
<dbReference type="GO" id="GO:0051301">
    <property type="term" value="P:cell division"/>
    <property type="evidence" value="ECO:0007669"/>
    <property type="project" value="UniProtKB-KW"/>
</dbReference>